<protein>
    <submittedName>
        <fullName evidence="2">Uncharacterized protein</fullName>
    </submittedName>
</protein>
<evidence type="ECO:0000256" key="1">
    <source>
        <dbReference type="SAM" id="MobiDB-lite"/>
    </source>
</evidence>
<proteinExistence type="predicted"/>
<feature type="region of interest" description="Disordered" evidence="1">
    <location>
        <begin position="96"/>
        <end position="116"/>
    </location>
</feature>
<dbReference type="EMBL" id="BMAU01021280">
    <property type="protein sequence ID" value="GFY08117.1"/>
    <property type="molecule type" value="Genomic_DNA"/>
</dbReference>
<feature type="region of interest" description="Disordered" evidence="1">
    <location>
        <begin position="238"/>
        <end position="283"/>
    </location>
</feature>
<evidence type="ECO:0000313" key="3">
    <source>
        <dbReference type="Proteomes" id="UP000887159"/>
    </source>
</evidence>
<dbReference type="Proteomes" id="UP000887159">
    <property type="component" value="Unassembled WGS sequence"/>
</dbReference>
<keyword evidence="3" id="KW-1185">Reference proteome</keyword>
<sequence length="283" mass="31167">MSLSSVIPARVLFRFKRIGLFDVTAISFWRRHFRQMPFDFCVFQEQCRKLNAEKWGFPLLGATTSYTRAFGDRHHNLEPWSSDEDDTCAGTPPLLTTTPAGGRLSSRQIPTPDIPATSLYTRAFGDRHRNLEPWSSDEDDTCAGTPPLLTTTPAGGRLSSRQIPTPDIPATSLYTRAFGDRHRNLEPWSSDEDDTCAGTPPLLTTTPAGGRLSSRQIPTPDIPATSLYTRAFGDRHRNLEPWSSDEDDTCAGTPPLLTTTPAGGRLSSRQIPTPDIPATSLLP</sequence>
<feature type="compositionally biased region" description="Low complexity" evidence="1">
    <location>
        <begin position="251"/>
        <end position="264"/>
    </location>
</feature>
<organism evidence="2 3">
    <name type="scientific">Trichonephila clavipes</name>
    <name type="common">Golden silk orbweaver</name>
    <name type="synonym">Nephila clavipes</name>
    <dbReference type="NCBI Taxonomy" id="2585209"/>
    <lineage>
        <taxon>Eukaryota</taxon>
        <taxon>Metazoa</taxon>
        <taxon>Ecdysozoa</taxon>
        <taxon>Arthropoda</taxon>
        <taxon>Chelicerata</taxon>
        <taxon>Arachnida</taxon>
        <taxon>Araneae</taxon>
        <taxon>Araneomorphae</taxon>
        <taxon>Entelegynae</taxon>
        <taxon>Araneoidea</taxon>
        <taxon>Nephilidae</taxon>
        <taxon>Trichonephila</taxon>
    </lineage>
</organism>
<accession>A0A8X6S621</accession>
<evidence type="ECO:0000313" key="2">
    <source>
        <dbReference type="EMBL" id="GFY08117.1"/>
    </source>
</evidence>
<comment type="caution">
    <text evidence="2">The sequence shown here is derived from an EMBL/GenBank/DDBJ whole genome shotgun (WGS) entry which is preliminary data.</text>
</comment>
<name>A0A8X6S621_TRICX</name>
<gene>
    <name evidence="2" type="ORF">TNCV_1355311</name>
</gene>
<reference evidence="2" key="1">
    <citation type="submission" date="2020-08" db="EMBL/GenBank/DDBJ databases">
        <title>Multicomponent nature underlies the extraordinary mechanical properties of spider dragline silk.</title>
        <authorList>
            <person name="Kono N."/>
            <person name="Nakamura H."/>
            <person name="Mori M."/>
            <person name="Yoshida Y."/>
            <person name="Ohtoshi R."/>
            <person name="Malay A.D."/>
            <person name="Moran D.A.P."/>
            <person name="Tomita M."/>
            <person name="Numata K."/>
            <person name="Arakawa K."/>
        </authorList>
    </citation>
    <scope>NUCLEOTIDE SEQUENCE</scope>
</reference>
<feature type="compositionally biased region" description="Low complexity" evidence="1">
    <location>
        <begin position="143"/>
        <end position="156"/>
    </location>
</feature>
<feature type="region of interest" description="Disordered" evidence="1">
    <location>
        <begin position="186"/>
        <end position="224"/>
    </location>
</feature>
<feature type="region of interest" description="Disordered" evidence="1">
    <location>
        <begin position="132"/>
        <end position="170"/>
    </location>
</feature>
<dbReference type="AlphaFoldDB" id="A0A8X6S621"/>
<feature type="compositionally biased region" description="Low complexity" evidence="1">
    <location>
        <begin position="197"/>
        <end position="210"/>
    </location>
</feature>